<keyword evidence="2" id="KW-1185">Reference proteome</keyword>
<organism evidence="1 2">
    <name type="scientific">Candidatus Filomicrobium marinum</name>
    <dbReference type="NCBI Taxonomy" id="1608628"/>
    <lineage>
        <taxon>Bacteria</taxon>
        <taxon>Pseudomonadati</taxon>
        <taxon>Pseudomonadota</taxon>
        <taxon>Alphaproteobacteria</taxon>
        <taxon>Hyphomicrobiales</taxon>
        <taxon>Hyphomicrobiaceae</taxon>
        <taxon>Filomicrobium</taxon>
    </lineage>
</organism>
<dbReference type="AlphaFoldDB" id="A0A0D6JJK5"/>
<dbReference type="EMBL" id="LN829119">
    <property type="protein sequence ID" value="CPR21835.1"/>
    <property type="molecule type" value="Genomic_DNA"/>
</dbReference>
<dbReference type="Proteomes" id="UP000033187">
    <property type="component" value="Chromosome 1"/>
</dbReference>
<proteinExistence type="predicted"/>
<name>A0A0D6JJK5_9HYPH</name>
<sequence length="92" mass="10667">MLKDLPRRPRQQNDVERAHAINQEINFMTDEATVLIDDLILVETEFPSVVGRDNPDLQSFIKLRDVTVHVCNFLLKKTSVRRAPSRHRSVCL</sequence>
<accession>A0A0D6JJK5</accession>
<protein>
    <submittedName>
        <fullName evidence="1">Uncharacterized protein</fullName>
    </submittedName>
</protein>
<evidence type="ECO:0000313" key="2">
    <source>
        <dbReference type="Proteomes" id="UP000033187"/>
    </source>
</evidence>
<gene>
    <name evidence="1" type="ORF">YBN1229_v1_3268</name>
</gene>
<dbReference type="KEGG" id="fil:BN1229_v1_2647"/>
<reference evidence="2" key="1">
    <citation type="submission" date="2015-02" db="EMBL/GenBank/DDBJ databases">
        <authorList>
            <person name="Chooi Y.-H."/>
        </authorList>
    </citation>
    <scope>NUCLEOTIDE SEQUENCE [LARGE SCALE GENOMIC DNA]</scope>
    <source>
        <strain evidence="2">strain Y</strain>
    </source>
</reference>
<evidence type="ECO:0000313" key="1">
    <source>
        <dbReference type="EMBL" id="CPR21835.1"/>
    </source>
</evidence>
<dbReference type="KEGG" id="fiy:BN1229_v1_3268"/>